<comment type="caution">
    <text evidence="1">The sequence shown here is derived from an EMBL/GenBank/DDBJ whole genome shotgun (WGS) entry which is preliminary data.</text>
</comment>
<proteinExistence type="predicted"/>
<protein>
    <recommendedName>
        <fullName evidence="3">Pentatricopeptide repeat (PPR) superfamily protein</fullName>
    </recommendedName>
</protein>
<dbReference type="InterPro" id="IPR037119">
    <property type="entry name" value="Haem_oxidase_HugZ-like_sf"/>
</dbReference>
<organism evidence="1 2">
    <name type="scientific">Cannabis sativa</name>
    <name type="common">Hemp</name>
    <name type="synonym">Marijuana</name>
    <dbReference type="NCBI Taxonomy" id="3483"/>
    <lineage>
        <taxon>Eukaryota</taxon>
        <taxon>Viridiplantae</taxon>
        <taxon>Streptophyta</taxon>
        <taxon>Embryophyta</taxon>
        <taxon>Tracheophyta</taxon>
        <taxon>Spermatophyta</taxon>
        <taxon>Magnoliopsida</taxon>
        <taxon>eudicotyledons</taxon>
        <taxon>Gunneridae</taxon>
        <taxon>Pentapetalae</taxon>
        <taxon>rosids</taxon>
        <taxon>fabids</taxon>
        <taxon>Rosales</taxon>
        <taxon>Cannabaceae</taxon>
        <taxon>Cannabis</taxon>
    </lineage>
</organism>
<dbReference type="AlphaFoldDB" id="A0A7J6ETA2"/>
<dbReference type="Gene3D" id="3.20.180.10">
    <property type="entry name" value="PNP-oxidase-like"/>
    <property type="match status" value="1"/>
</dbReference>
<reference evidence="1 2" key="1">
    <citation type="journal article" date="2020" name="bioRxiv">
        <title>Sequence and annotation of 42 cannabis genomes reveals extensive copy number variation in cannabinoid synthesis and pathogen resistance genes.</title>
        <authorList>
            <person name="Mckernan K.J."/>
            <person name="Helbert Y."/>
            <person name="Kane L.T."/>
            <person name="Ebling H."/>
            <person name="Zhang L."/>
            <person name="Liu B."/>
            <person name="Eaton Z."/>
            <person name="Mclaughlin S."/>
            <person name="Kingan S."/>
            <person name="Baybayan P."/>
            <person name="Concepcion G."/>
            <person name="Jordan M."/>
            <person name="Riva A."/>
            <person name="Barbazuk W."/>
            <person name="Harkins T."/>
        </authorList>
    </citation>
    <scope>NUCLEOTIDE SEQUENCE [LARGE SCALE GENOMIC DNA]</scope>
    <source>
        <strain evidence="2">cv. Jamaican Lion 4</strain>
        <tissue evidence="1">Leaf</tissue>
    </source>
</reference>
<dbReference type="PANTHER" id="PTHR13343:SF18">
    <property type="entry name" value="PENTATRICOPEPTIDE REPEAT (PPR) SUPERFAMILY PROTEIN"/>
    <property type="match status" value="1"/>
</dbReference>
<accession>A0A7J6ETA2</accession>
<evidence type="ECO:0008006" key="3">
    <source>
        <dbReference type="Google" id="ProtNLM"/>
    </source>
</evidence>
<keyword evidence="2" id="KW-1185">Reference proteome</keyword>
<gene>
    <name evidence="1" type="ORF">G4B88_015286</name>
</gene>
<name>A0A7J6ETA2_CANSA</name>
<sequence>MPMAASLTPSSLSLEGFYGYTSCGISSKFKKPPLDGRTLSGCSGSIRCRNPFLGSTPFQWLSIGHDLSLFKVSVAADYSDSVPDSSNYMTNSGYHPLEDLKVSNKVWETKLTSAETARTTVEANGSALLIFPGTVHSEPHEQISWAEFQYVVDDYGDIYFEIFDDANILEDPAASNPVFILQNALIGMDMPIYENRRIIGEYNIFDSDIDELLFDDDYFEVVDSEVSEVPVDWEAPHASSPIHPIYFAKCLTKVVNMEYDREMDHPSNGVSILGCLRPTFADEESYIRRLFRHVDGDEYLSDWSDGEILSLDSKGDRSNNGSTLYRLEILRIELFSVYGFQACTAIIHELRIRDSRILWPMMMIMLRDQEVAMESAISLQDFQDAEPDFLVHSTSAIVERFIERGIRCDVALKALCKKKGLLVEVIYTLQGAGLIGVDSLGMDVRVSIGREVQTHRFPFKVRATSEVAAEKQIQQLLFPRSRRKKLKSHATSFRDPAF</sequence>
<evidence type="ECO:0000313" key="1">
    <source>
        <dbReference type="EMBL" id="KAF4361663.1"/>
    </source>
</evidence>
<dbReference type="EMBL" id="JAATIQ010000326">
    <property type="protein sequence ID" value="KAF4361663.1"/>
    <property type="molecule type" value="Genomic_DNA"/>
</dbReference>
<dbReference type="Proteomes" id="UP000583929">
    <property type="component" value="Unassembled WGS sequence"/>
</dbReference>
<evidence type="ECO:0000313" key="2">
    <source>
        <dbReference type="Proteomes" id="UP000583929"/>
    </source>
</evidence>
<dbReference type="PANTHER" id="PTHR13343">
    <property type="entry name" value="CREG1 PROTEIN"/>
    <property type="match status" value="1"/>
</dbReference>